<dbReference type="AlphaFoldDB" id="A0ABD3B3I2"/>
<evidence type="ECO:0000313" key="4">
    <source>
        <dbReference type="EMBL" id="KAL3538079.1"/>
    </source>
</evidence>
<name>A0ABD3B3I2_9GENT</name>
<organism evidence="4 5">
    <name type="scientific">Cinchona calisaya</name>
    <dbReference type="NCBI Taxonomy" id="153742"/>
    <lineage>
        <taxon>Eukaryota</taxon>
        <taxon>Viridiplantae</taxon>
        <taxon>Streptophyta</taxon>
        <taxon>Embryophyta</taxon>
        <taxon>Tracheophyta</taxon>
        <taxon>Spermatophyta</taxon>
        <taxon>Magnoliopsida</taxon>
        <taxon>eudicotyledons</taxon>
        <taxon>Gunneridae</taxon>
        <taxon>Pentapetalae</taxon>
        <taxon>asterids</taxon>
        <taxon>lamiids</taxon>
        <taxon>Gentianales</taxon>
        <taxon>Rubiaceae</taxon>
        <taxon>Cinchonoideae</taxon>
        <taxon>Cinchoneae</taxon>
        <taxon>Cinchona</taxon>
    </lineage>
</organism>
<dbReference type="Proteomes" id="UP001630127">
    <property type="component" value="Unassembled WGS sequence"/>
</dbReference>
<feature type="transmembrane region" description="Helical" evidence="1">
    <location>
        <begin position="165"/>
        <end position="192"/>
    </location>
</feature>
<feature type="signal peptide" evidence="2">
    <location>
        <begin position="1"/>
        <end position="26"/>
    </location>
</feature>
<feature type="chain" id="PRO_5044814358" description="Uncharacterized GPI-anchored protein At5g19230-like domain-containing protein" evidence="2">
    <location>
        <begin position="27"/>
        <end position="193"/>
    </location>
</feature>
<dbReference type="InterPro" id="IPR045285">
    <property type="entry name" value="At5g19230-like"/>
</dbReference>
<gene>
    <name evidence="4" type="ORF">ACH5RR_001445</name>
</gene>
<keyword evidence="2" id="KW-0732">Signal</keyword>
<comment type="caution">
    <text evidence="4">The sequence shown here is derived from an EMBL/GenBank/DDBJ whole genome shotgun (WGS) entry which is preliminary data.</text>
</comment>
<keyword evidence="5" id="KW-1185">Reference proteome</keyword>
<evidence type="ECO:0000256" key="1">
    <source>
        <dbReference type="SAM" id="Phobius"/>
    </source>
</evidence>
<keyword evidence="1" id="KW-0472">Membrane</keyword>
<evidence type="ECO:0000313" key="5">
    <source>
        <dbReference type="Proteomes" id="UP001630127"/>
    </source>
</evidence>
<dbReference type="InterPro" id="IPR059083">
    <property type="entry name" value="At5g19230_dom"/>
</dbReference>
<sequence length="193" mass="20733">MTLIGVGFTIFSLLHLILLLSVPVLGDDERDHLVSGVNSYRQSQGLQPLAMHDKAGCLADEIADEIQDRPCPAPGNVTTSAGIQPQLSNYPDLVKKCDIDIDTTPEGVILPVCVPKRVATLVLTNYSQSQHSRYLNSSKYTGVGIGLEDDWTVLVLTTNTSGGSFASAACFSLVFSLRYPVLAIILGLFLLVV</sequence>
<keyword evidence="1" id="KW-0812">Transmembrane</keyword>
<dbReference type="PANTHER" id="PTHR33976:SF2">
    <property type="entry name" value="GLYCOPROTEIN MEMBRANE GPI-ANCHORED"/>
    <property type="match status" value="1"/>
</dbReference>
<feature type="domain" description="Uncharacterized GPI-anchored protein At5g19230-like" evidence="3">
    <location>
        <begin position="31"/>
        <end position="156"/>
    </location>
</feature>
<dbReference type="PANTHER" id="PTHR33976">
    <property type="entry name" value="OS07G0645000 PROTEIN"/>
    <property type="match status" value="1"/>
</dbReference>
<keyword evidence="1" id="KW-1133">Transmembrane helix</keyword>
<accession>A0ABD3B3I2</accession>
<protein>
    <recommendedName>
        <fullName evidence="3">Uncharacterized GPI-anchored protein At5g19230-like domain-containing protein</fullName>
    </recommendedName>
</protein>
<dbReference type="EMBL" id="JBJUIK010000001">
    <property type="protein sequence ID" value="KAL3538079.1"/>
    <property type="molecule type" value="Genomic_DNA"/>
</dbReference>
<evidence type="ECO:0000259" key="3">
    <source>
        <dbReference type="Pfam" id="PF25884"/>
    </source>
</evidence>
<reference evidence="4 5" key="1">
    <citation type="submission" date="2024-11" db="EMBL/GenBank/DDBJ databases">
        <title>A near-complete genome assembly of Cinchona calisaya.</title>
        <authorList>
            <person name="Lian D.C."/>
            <person name="Zhao X.W."/>
            <person name="Wei L."/>
        </authorList>
    </citation>
    <scope>NUCLEOTIDE SEQUENCE [LARGE SCALE GENOMIC DNA]</scope>
    <source>
        <tissue evidence="4">Nenye</tissue>
    </source>
</reference>
<evidence type="ECO:0000256" key="2">
    <source>
        <dbReference type="SAM" id="SignalP"/>
    </source>
</evidence>
<proteinExistence type="predicted"/>
<dbReference type="Pfam" id="PF25884">
    <property type="entry name" value="At5g19230"/>
    <property type="match status" value="1"/>
</dbReference>